<sequence>MDTLEQGLQATRKIDEGKPHASPAATSLSPIAVVALSALGIVLGGAIVLHLSPWGSLGRYQFILLKNTTIVRMDTTSGAASACYYDHGNIGKPLTCFPWSQTSRDFVSPSQTEGPQ</sequence>
<protein>
    <submittedName>
        <fullName evidence="2">Uncharacterized protein</fullName>
    </submittedName>
</protein>
<evidence type="ECO:0000313" key="2">
    <source>
        <dbReference type="EMBL" id="MDV4188409.1"/>
    </source>
</evidence>
<dbReference type="EMBL" id="JAWJWI010000012">
    <property type="protein sequence ID" value="MDV4188409.1"/>
    <property type="molecule type" value="Genomic_DNA"/>
</dbReference>
<evidence type="ECO:0000256" key="1">
    <source>
        <dbReference type="SAM" id="Phobius"/>
    </source>
</evidence>
<reference evidence="3" key="1">
    <citation type="journal article" date="2023" name="Int. J. Mol. Sci.">
        <title>Genomic and Metabolic Characterization of Plant Growth-Promoting Rhizobacteria Isolated from Nodules of Clovers Grown in Non-Farmed Soil.</title>
        <authorList>
            <person name="Wojcik M."/>
            <person name="Koper P."/>
            <person name="Zebracki K."/>
            <person name="Marczak M."/>
            <person name="Mazur A."/>
        </authorList>
    </citation>
    <scope>NUCLEOTIDE SEQUENCE [LARGE SCALE GENOMIC DNA]</scope>
    <source>
        <strain evidence="3">KB12</strain>
    </source>
</reference>
<feature type="transmembrane region" description="Helical" evidence="1">
    <location>
        <begin position="31"/>
        <end position="51"/>
    </location>
</feature>
<keyword evidence="1" id="KW-0472">Membrane</keyword>
<organism evidence="2 3">
    <name type="scientific">Rhizobium brockwellii</name>
    <dbReference type="NCBI Taxonomy" id="3019932"/>
    <lineage>
        <taxon>Bacteria</taxon>
        <taxon>Pseudomonadati</taxon>
        <taxon>Pseudomonadota</taxon>
        <taxon>Alphaproteobacteria</taxon>
        <taxon>Hyphomicrobiales</taxon>
        <taxon>Rhizobiaceae</taxon>
        <taxon>Rhizobium/Agrobacterium group</taxon>
        <taxon>Rhizobium</taxon>
    </lineage>
</organism>
<gene>
    <name evidence="2" type="ORF">R1523_23205</name>
</gene>
<evidence type="ECO:0000313" key="3">
    <source>
        <dbReference type="Proteomes" id="UP001187203"/>
    </source>
</evidence>
<dbReference type="Proteomes" id="UP001187203">
    <property type="component" value="Unassembled WGS sequence"/>
</dbReference>
<keyword evidence="1" id="KW-1133">Transmembrane helix</keyword>
<keyword evidence="1" id="KW-0812">Transmembrane</keyword>
<comment type="caution">
    <text evidence="2">The sequence shown here is derived from an EMBL/GenBank/DDBJ whole genome shotgun (WGS) entry which is preliminary data.</text>
</comment>
<keyword evidence="3" id="KW-1185">Reference proteome</keyword>
<name>A0ABU3YRH8_9HYPH</name>
<accession>A0ABU3YRH8</accession>
<dbReference type="RefSeq" id="WP_317276714.1">
    <property type="nucleotide sequence ID" value="NZ_JAWJWH010000011.1"/>
</dbReference>
<proteinExistence type="predicted"/>